<proteinExistence type="predicted"/>
<dbReference type="Proteomes" id="UP000717585">
    <property type="component" value="Unassembled WGS sequence"/>
</dbReference>
<evidence type="ECO:0000313" key="3">
    <source>
        <dbReference type="Proteomes" id="UP000717585"/>
    </source>
</evidence>
<keyword evidence="3" id="KW-1185">Reference proteome</keyword>
<feature type="region of interest" description="Disordered" evidence="1">
    <location>
        <begin position="1"/>
        <end position="23"/>
    </location>
</feature>
<comment type="caution">
    <text evidence="2">The sequence shown here is derived from an EMBL/GenBank/DDBJ whole genome shotgun (WGS) entry which is preliminary data.</text>
</comment>
<feature type="region of interest" description="Disordered" evidence="1">
    <location>
        <begin position="48"/>
        <end position="92"/>
    </location>
</feature>
<accession>A0A8J6B5K9</accession>
<dbReference type="AlphaFoldDB" id="A0A8J6B5K9"/>
<evidence type="ECO:0000313" key="2">
    <source>
        <dbReference type="EMBL" id="KAG9390492.1"/>
    </source>
</evidence>
<sequence length="141" mass="14989">MLAEHTHDDGQTTAQPVVLDRPDPVAVDHEQEWEDVVPMTVIEGVQGQADAATDRRSGLGQKSRRLGDDGRVTLHRAGGEDSETWPGVGGPGAFDLGGSDVKTDSMMRLVDAIAACSEVSSENDVAVLPKATEIDGIEYHL</sequence>
<organism evidence="2 3">
    <name type="scientific">Carpediemonas membranifera</name>
    <dbReference type="NCBI Taxonomy" id="201153"/>
    <lineage>
        <taxon>Eukaryota</taxon>
        <taxon>Metamonada</taxon>
        <taxon>Carpediemonas-like organisms</taxon>
        <taxon>Carpediemonas</taxon>
    </lineage>
</organism>
<reference evidence="2" key="1">
    <citation type="submission" date="2021-05" db="EMBL/GenBank/DDBJ databases">
        <title>A free-living protist that lacks canonical eukaryotic 1 DNA replication and segregation systems.</title>
        <authorList>
            <person name="Salas-Leiva D.E."/>
            <person name="Tromer E.C."/>
            <person name="Curtis B.A."/>
            <person name="Jerlstrom-Hultqvist J."/>
            <person name="Kolisko M."/>
            <person name="Yi Z."/>
            <person name="Salas-Leiva J.S."/>
            <person name="Gallot-Lavallee L."/>
            <person name="Kops G.J.P.L."/>
            <person name="Archibald J.M."/>
            <person name="Simpson A.G.B."/>
            <person name="Roger A.J."/>
        </authorList>
    </citation>
    <scope>NUCLEOTIDE SEQUENCE</scope>
    <source>
        <strain evidence="2">BICM</strain>
    </source>
</reference>
<evidence type="ECO:0000256" key="1">
    <source>
        <dbReference type="SAM" id="MobiDB-lite"/>
    </source>
</evidence>
<dbReference type="EMBL" id="JAHDYR010000064">
    <property type="protein sequence ID" value="KAG9390492.1"/>
    <property type="molecule type" value="Genomic_DNA"/>
</dbReference>
<protein>
    <submittedName>
        <fullName evidence="2">Uncharacterized protein</fullName>
    </submittedName>
</protein>
<gene>
    <name evidence="2" type="ORF">J8273_7843</name>
</gene>
<feature type="compositionally biased region" description="Basic and acidic residues" evidence="1">
    <location>
        <begin position="1"/>
        <end position="10"/>
    </location>
</feature>
<name>A0A8J6B5K9_9EUKA</name>